<sequence length="106" mass="12164">MGNFKPVHIRIFSLLSSFFSSRLIFCYEGEVVRIFNQLESHSDFPFESGKEAGWAAAIADLVLNYEGRYRIHHSLITVQEISDYFGVSPGTLRNKSRVIRSLLQHN</sequence>
<feature type="domain" description="DUF6398" evidence="1">
    <location>
        <begin position="11"/>
        <end position="104"/>
    </location>
</feature>
<evidence type="ECO:0000313" key="2">
    <source>
        <dbReference type="EMBL" id="MDT3426160.1"/>
    </source>
</evidence>
<evidence type="ECO:0000259" key="1">
    <source>
        <dbReference type="Pfam" id="PF19935"/>
    </source>
</evidence>
<protein>
    <recommendedName>
        <fullName evidence="1">DUF6398 domain-containing protein</fullName>
    </recommendedName>
</protein>
<dbReference type="RefSeq" id="WP_025698342.1">
    <property type="nucleotide sequence ID" value="NZ_JAUSUY010000005.1"/>
</dbReference>
<proteinExistence type="predicted"/>
<comment type="caution">
    <text evidence="2">The sequence shown here is derived from an EMBL/GenBank/DDBJ whole genome shotgun (WGS) entry which is preliminary data.</text>
</comment>
<gene>
    <name evidence="2" type="ORF">J2Z22_001680</name>
</gene>
<dbReference type="Proteomes" id="UP001248709">
    <property type="component" value="Unassembled WGS sequence"/>
</dbReference>
<accession>A0ABU3H5R4</accession>
<keyword evidence="3" id="KW-1185">Reference proteome</keyword>
<name>A0ABU3H5R4_9BACL</name>
<evidence type="ECO:0000313" key="3">
    <source>
        <dbReference type="Proteomes" id="UP001248709"/>
    </source>
</evidence>
<reference evidence="2 3" key="1">
    <citation type="submission" date="2023-07" db="EMBL/GenBank/DDBJ databases">
        <title>Genomic Encyclopedia of Type Strains, Phase IV (KMG-IV): sequencing the most valuable type-strain genomes for metagenomic binning, comparative biology and taxonomic classification.</title>
        <authorList>
            <person name="Goeker M."/>
        </authorList>
    </citation>
    <scope>NUCLEOTIDE SEQUENCE [LARGE SCALE GENOMIC DNA]</scope>
    <source>
        <strain evidence="2 3">T98</strain>
    </source>
</reference>
<dbReference type="InterPro" id="IPR045651">
    <property type="entry name" value="DUF6398"/>
</dbReference>
<dbReference type="EMBL" id="JAUSUY010000005">
    <property type="protein sequence ID" value="MDT3426160.1"/>
    <property type="molecule type" value="Genomic_DNA"/>
</dbReference>
<organism evidence="2 3">
    <name type="scientific">Paenibacillus forsythiae</name>
    <dbReference type="NCBI Taxonomy" id="365616"/>
    <lineage>
        <taxon>Bacteria</taxon>
        <taxon>Bacillati</taxon>
        <taxon>Bacillota</taxon>
        <taxon>Bacilli</taxon>
        <taxon>Bacillales</taxon>
        <taxon>Paenibacillaceae</taxon>
        <taxon>Paenibacillus</taxon>
    </lineage>
</organism>
<dbReference type="Pfam" id="PF19935">
    <property type="entry name" value="DUF6398"/>
    <property type="match status" value="1"/>
</dbReference>